<accession>A0A195FJ23</accession>
<dbReference type="GO" id="GO:0071163">
    <property type="term" value="P:DNA replication preinitiation complex assembly"/>
    <property type="evidence" value="ECO:0007669"/>
    <property type="project" value="InterPro"/>
</dbReference>
<dbReference type="STRING" id="34720.A0A195FJ23"/>
<feature type="region of interest" description="Disordered" evidence="3">
    <location>
        <begin position="79"/>
        <end position="112"/>
    </location>
</feature>
<dbReference type="GO" id="GO:0070182">
    <property type="term" value="F:DNA polymerase binding"/>
    <property type="evidence" value="ECO:0007669"/>
    <property type="project" value="TreeGrafter"/>
</dbReference>
<proteinExistence type="inferred from homology"/>
<dbReference type="CDD" id="cd08674">
    <property type="entry name" value="Cdt1_m"/>
    <property type="match status" value="1"/>
</dbReference>
<evidence type="ECO:0000256" key="2">
    <source>
        <dbReference type="ARBA" id="ARBA00023306"/>
    </source>
</evidence>
<dbReference type="InterPro" id="IPR036390">
    <property type="entry name" value="WH_DNA-bd_sf"/>
</dbReference>
<evidence type="ECO:0000313" key="6">
    <source>
        <dbReference type="Proteomes" id="UP000078541"/>
    </source>
</evidence>
<feature type="compositionally biased region" description="Basic and acidic residues" evidence="3">
    <location>
        <begin position="154"/>
        <end position="163"/>
    </location>
</feature>
<dbReference type="Gene3D" id="1.10.10.1420">
    <property type="entry name" value="DNA replication factor Cdt1, C-terminal WH domain"/>
    <property type="match status" value="1"/>
</dbReference>
<dbReference type="CDD" id="cd08767">
    <property type="entry name" value="Cdt1_c"/>
    <property type="match status" value="1"/>
</dbReference>
<dbReference type="GO" id="GO:0005634">
    <property type="term" value="C:nucleus"/>
    <property type="evidence" value="ECO:0007669"/>
    <property type="project" value="TreeGrafter"/>
</dbReference>
<dbReference type="Proteomes" id="UP000078541">
    <property type="component" value="Unassembled WGS sequence"/>
</dbReference>
<dbReference type="PANTHER" id="PTHR28637">
    <property type="entry name" value="DNA REPLICATION FACTOR CDT1"/>
    <property type="match status" value="1"/>
</dbReference>
<evidence type="ECO:0000256" key="3">
    <source>
        <dbReference type="SAM" id="MobiDB-lite"/>
    </source>
</evidence>
<dbReference type="PANTHER" id="PTHR28637:SF1">
    <property type="entry name" value="DNA REPLICATION FACTOR CDT1"/>
    <property type="match status" value="1"/>
</dbReference>
<keyword evidence="6" id="KW-1185">Reference proteome</keyword>
<dbReference type="InterPro" id="IPR045173">
    <property type="entry name" value="Cdt1"/>
</dbReference>
<reference evidence="5 6" key="1">
    <citation type="submission" date="2016-03" db="EMBL/GenBank/DDBJ databases">
        <title>Trachymyrmex septentrionalis WGS genome.</title>
        <authorList>
            <person name="Nygaard S."/>
            <person name="Hu H."/>
            <person name="Boomsma J."/>
            <person name="Zhang G."/>
        </authorList>
    </citation>
    <scope>NUCLEOTIDE SEQUENCE [LARGE SCALE GENOMIC DNA]</scope>
    <source>
        <strain evidence="5">Tsep2-gDNA-1</strain>
        <tissue evidence="5">Whole body</tissue>
    </source>
</reference>
<evidence type="ECO:0000313" key="5">
    <source>
        <dbReference type="EMBL" id="KYN39984.1"/>
    </source>
</evidence>
<feature type="domain" description="CDT1 Geminin-binding" evidence="4">
    <location>
        <begin position="313"/>
        <end position="490"/>
    </location>
</feature>
<gene>
    <name evidence="5" type="ORF">ALC56_05752</name>
</gene>
<dbReference type="AlphaFoldDB" id="A0A195FJ23"/>
<name>A0A195FJ23_9HYME</name>
<feature type="region of interest" description="Disordered" evidence="3">
    <location>
        <begin position="131"/>
        <end position="173"/>
    </location>
</feature>
<dbReference type="InterPro" id="IPR032054">
    <property type="entry name" value="Cdt1_C"/>
</dbReference>
<dbReference type="GO" id="GO:0003677">
    <property type="term" value="F:DNA binding"/>
    <property type="evidence" value="ECO:0007669"/>
    <property type="project" value="InterPro"/>
</dbReference>
<dbReference type="OrthoDB" id="341730at2759"/>
<feature type="region of interest" description="Disordered" evidence="3">
    <location>
        <begin position="527"/>
        <end position="549"/>
    </location>
</feature>
<sequence>MSQPSVTAYFNTRKRQGCDELRAKSKVLLLDRDNQTQMSMENLEKSPTNAGTSPKIVLQNATTMLKEGVRANKAVRNIQFDSSKTIPEKTNRPRTRATRSRPLPSMDGGQVDIRDSFLKVGNDFSERKKVPFEKKGTLSPKKLQIPKKTLKNNAMKETEKEHSANGSLTPSLPKKDFLSTMERFVKNDNLNLTDIKNRINKSSRLIELKARMQQFVNYDLTLEQLQKQDEIKKPHMQKFEKVELEIPVSPQKTYKSPIKGLLTPIKERGLSKTTSPQRQILFEPKETVSSPGKSSPIKAYQKYLSVAESGLVLPYEYRFLAEVFRCVDTVSAMLFNRKELITFNKLRPAVQELLRRNFTQEHLAQIKTIYPDAYVYHQEKHRNFGSVSKQEKYELVLTPTVEKINGRNTPDADNVLKTASESSMSPTILLERRKKFYNTLLERVKNEHERFLLTFETPKLMNIPREKIVRWHPEFDVESCKKIEQAALPQPPYVEKPTARDVLDKAKSLFNCGTRMEKALQRLAEANLTTKSKSPPSTQDSTTQTKDDIPKVNIAIVDTPQSTPSIQTDHFATLFKGIPKALLEKVRAKQAAKALEAMTRTPNANKEAALYSRLPELAKLIRNIFVTEKKGVLPLEIVIQKLDNSFRTKLMLQEMEEHIRQLCKLLPTWASIHNVRKVDYLKLDKNVELAKVINRLEILANDKVKIVS</sequence>
<dbReference type="KEGG" id="tsep:108747994"/>
<dbReference type="Pfam" id="PF08839">
    <property type="entry name" value="CDT1"/>
    <property type="match status" value="1"/>
</dbReference>
<dbReference type="GO" id="GO:0000076">
    <property type="term" value="P:DNA replication checkpoint signaling"/>
    <property type="evidence" value="ECO:0007669"/>
    <property type="project" value="TreeGrafter"/>
</dbReference>
<protein>
    <submittedName>
        <fullName evidence="5">DNA replication factor Cdt1</fullName>
    </submittedName>
</protein>
<comment type="similarity">
    <text evidence="1">Belongs to the Cdt1 family.</text>
</comment>
<evidence type="ECO:0000259" key="4">
    <source>
        <dbReference type="SMART" id="SM01075"/>
    </source>
</evidence>
<dbReference type="SUPFAM" id="SSF46785">
    <property type="entry name" value="Winged helix' DNA-binding domain"/>
    <property type="match status" value="1"/>
</dbReference>
<dbReference type="GO" id="GO:0030174">
    <property type="term" value="P:regulation of DNA-templated DNA replication initiation"/>
    <property type="evidence" value="ECO:0007669"/>
    <property type="project" value="InterPro"/>
</dbReference>
<organism evidence="5 6">
    <name type="scientific">Trachymyrmex septentrionalis</name>
    <dbReference type="NCBI Taxonomy" id="34720"/>
    <lineage>
        <taxon>Eukaryota</taxon>
        <taxon>Metazoa</taxon>
        <taxon>Ecdysozoa</taxon>
        <taxon>Arthropoda</taxon>
        <taxon>Hexapoda</taxon>
        <taxon>Insecta</taxon>
        <taxon>Pterygota</taxon>
        <taxon>Neoptera</taxon>
        <taxon>Endopterygota</taxon>
        <taxon>Hymenoptera</taxon>
        <taxon>Apocrita</taxon>
        <taxon>Aculeata</taxon>
        <taxon>Formicoidea</taxon>
        <taxon>Formicidae</taxon>
        <taxon>Myrmicinae</taxon>
        <taxon>Trachymyrmex</taxon>
    </lineage>
</organism>
<keyword evidence="2" id="KW-0131">Cell cycle</keyword>
<feature type="compositionally biased region" description="Low complexity" evidence="3">
    <location>
        <begin position="529"/>
        <end position="544"/>
    </location>
</feature>
<dbReference type="SMART" id="SM01075">
    <property type="entry name" value="CDT1"/>
    <property type="match status" value="1"/>
</dbReference>
<dbReference type="InterPro" id="IPR014939">
    <property type="entry name" value="CDT1_Gemini-bd-like"/>
</dbReference>
<dbReference type="EMBL" id="KQ981560">
    <property type="protein sequence ID" value="KYN39984.1"/>
    <property type="molecule type" value="Genomic_DNA"/>
</dbReference>
<dbReference type="Pfam" id="PF16679">
    <property type="entry name" value="CDT1_C"/>
    <property type="match status" value="1"/>
</dbReference>
<dbReference type="InterPro" id="IPR038090">
    <property type="entry name" value="Cdt1_C_WH_dom_sf"/>
</dbReference>
<evidence type="ECO:0000256" key="1">
    <source>
        <dbReference type="ARBA" id="ARBA00008356"/>
    </source>
</evidence>
<dbReference type="GO" id="GO:0000278">
    <property type="term" value="P:mitotic cell cycle"/>
    <property type="evidence" value="ECO:0007669"/>
    <property type="project" value="TreeGrafter"/>
</dbReference>